<feature type="compositionally biased region" description="Polar residues" evidence="1">
    <location>
        <begin position="239"/>
        <end position="261"/>
    </location>
</feature>
<dbReference type="InParanoid" id="A0A665TB17"/>
<keyword evidence="2" id="KW-0812">Transmembrane</keyword>
<sequence>MELKLQLGVFMLIIQAALALQNVYVMKGQKLNLNCPTANAHNTSVEWKNPQGFIMFFSHKKALKDKRYTIEKLSLSEFTISITDVTFKDGGIYTCSQYDNHSTVMQVKVTVVGNPKMTKTNHDGKVAVKCTAEANHEAPRISWKLNNLPEIHNIPQVYHENQKYISTDILYMDLSEQRVTVRCLVRHPALPRALINFVKTGQDSTVHHRTTTSSPIAQPKGTLQMLGTTIGWIRHESTTTRGVNGPSSESFMKSTVPSSRPETVKDFTRYPMDPVTTTDLYLSTSEQGRTSVSMTTEEMIPSNSMESNRTESSNDTGMHTGSQRNSSILVFLVTSLIFALLVVVFFFAIKLRRAHINWKKENEDSDPSEESSKSKSSQEERNSQGQRRRGIFNTAFTKYDVEQPALVINTSAMAAAESVPKEQESQPPTSDKFDIKETEL</sequence>
<evidence type="ECO:0000256" key="3">
    <source>
        <dbReference type="SAM" id="SignalP"/>
    </source>
</evidence>
<gene>
    <name evidence="5" type="primary">crtam</name>
</gene>
<feature type="region of interest" description="Disordered" evidence="1">
    <location>
        <begin position="360"/>
        <end position="389"/>
    </location>
</feature>
<dbReference type="OMA" id="GVYKCFY"/>
<dbReference type="InterPro" id="IPR013106">
    <property type="entry name" value="Ig_V-set"/>
</dbReference>
<evidence type="ECO:0000256" key="1">
    <source>
        <dbReference type="SAM" id="MobiDB-lite"/>
    </source>
</evidence>
<proteinExistence type="predicted"/>
<dbReference type="GeneID" id="115054762"/>
<feature type="transmembrane region" description="Helical" evidence="2">
    <location>
        <begin position="328"/>
        <end position="349"/>
    </location>
</feature>
<dbReference type="SUPFAM" id="SSF48726">
    <property type="entry name" value="Immunoglobulin"/>
    <property type="match status" value="2"/>
</dbReference>
<dbReference type="CTD" id="56253"/>
<dbReference type="SMART" id="SM00409">
    <property type="entry name" value="IG"/>
    <property type="match status" value="1"/>
</dbReference>
<accession>A0A665TB17</accession>
<keyword evidence="6" id="KW-1185">Reference proteome</keyword>
<evidence type="ECO:0000313" key="6">
    <source>
        <dbReference type="Proteomes" id="UP000472264"/>
    </source>
</evidence>
<dbReference type="AlphaFoldDB" id="A0A665TB17"/>
<reference evidence="5" key="3">
    <citation type="submission" date="2025-09" db="UniProtKB">
        <authorList>
            <consortium name="Ensembl"/>
        </authorList>
    </citation>
    <scope>IDENTIFICATION</scope>
</reference>
<dbReference type="GO" id="GO:0002355">
    <property type="term" value="P:detection of tumor cell"/>
    <property type="evidence" value="ECO:0007669"/>
    <property type="project" value="TreeGrafter"/>
</dbReference>
<keyword evidence="2" id="KW-1133">Transmembrane helix</keyword>
<feature type="compositionally biased region" description="Basic and acidic residues" evidence="1">
    <location>
        <begin position="370"/>
        <end position="382"/>
    </location>
</feature>
<feature type="signal peptide" evidence="3">
    <location>
        <begin position="1"/>
        <end position="19"/>
    </location>
</feature>
<dbReference type="InterPro" id="IPR013783">
    <property type="entry name" value="Ig-like_fold"/>
</dbReference>
<dbReference type="GO" id="GO:0008037">
    <property type="term" value="P:cell recognition"/>
    <property type="evidence" value="ECO:0007669"/>
    <property type="project" value="TreeGrafter"/>
</dbReference>
<dbReference type="PROSITE" id="PS50835">
    <property type="entry name" value="IG_LIKE"/>
    <property type="match status" value="1"/>
</dbReference>
<keyword evidence="3" id="KW-0732">Signal</keyword>
<keyword evidence="2" id="KW-0472">Membrane</keyword>
<feature type="region of interest" description="Disordered" evidence="1">
    <location>
        <begin position="283"/>
        <end position="320"/>
    </location>
</feature>
<feature type="chain" id="PRO_5025577743" description="Ig-like domain-containing protein" evidence="3">
    <location>
        <begin position="20"/>
        <end position="440"/>
    </location>
</feature>
<feature type="compositionally biased region" description="Basic and acidic residues" evidence="1">
    <location>
        <begin position="431"/>
        <end position="440"/>
    </location>
</feature>
<dbReference type="Ensembl" id="ENSENLT00000007380.1">
    <property type="protein sequence ID" value="ENSENLP00000007074.1"/>
    <property type="gene ID" value="ENSENLG00000003384.1"/>
</dbReference>
<evidence type="ECO:0000313" key="5">
    <source>
        <dbReference type="Ensembl" id="ENSENLP00000007074.1"/>
    </source>
</evidence>
<protein>
    <recommendedName>
        <fullName evidence="4">Ig-like domain-containing protein</fullName>
    </recommendedName>
</protein>
<dbReference type="InterPro" id="IPR036179">
    <property type="entry name" value="Ig-like_dom_sf"/>
</dbReference>
<dbReference type="GO" id="GO:0005886">
    <property type="term" value="C:plasma membrane"/>
    <property type="evidence" value="ECO:0007669"/>
    <property type="project" value="TreeGrafter"/>
</dbReference>
<dbReference type="Gene3D" id="2.60.40.10">
    <property type="entry name" value="Immunoglobulins"/>
    <property type="match status" value="2"/>
</dbReference>
<organism evidence="5 6">
    <name type="scientific">Echeneis naucrates</name>
    <name type="common">Live sharksucker</name>
    <dbReference type="NCBI Taxonomy" id="173247"/>
    <lineage>
        <taxon>Eukaryota</taxon>
        <taxon>Metazoa</taxon>
        <taxon>Chordata</taxon>
        <taxon>Craniata</taxon>
        <taxon>Vertebrata</taxon>
        <taxon>Euteleostomi</taxon>
        <taxon>Actinopterygii</taxon>
        <taxon>Neopterygii</taxon>
        <taxon>Teleostei</taxon>
        <taxon>Neoteleostei</taxon>
        <taxon>Acanthomorphata</taxon>
        <taxon>Carangaria</taxon>
        <taxon>Carangiformes</taxon>
        <taxon>Echeneidae</taxon>
        <taxon>Echeneis</taxon>
    </lineage>
</organism>
<evidence type="ECO:0000259" key="4">
    <source>
        <dbReference type="PROSITE" id="PS50835"/>
    </source>
</evidence>
<dbReference type="InterPro" id="IPR003599">
    <property type="entry name" value="Ig_sub"/>
</dbReference>
<dbReference type="InterPro" id="IPR007110">
    <property type="entry name" value="Ig-like_dom"/>
</dbReference>
<reference evidence="5" key="1">
    <citation type="submission" date="2021-04" db="EMBL/GenBank/DDBJ databases">
        <authorList>
            <consortium name="Wellcome Sanger Institute Data Sharing"/>
        </authorList>
    </citation>
    <scope>NUCLEOTIDE SEQUENCE [LARGE SCALE GENOMIC DNA]</scope>
</reference>
<dbReference type="GO" id="GO:0002860">
    <property type="term" value="P:positive regulation of natural killer cell mediated cytotoxicity directed against tumor cell target"/>
    <property type="evidence" value="ECO:0007669"/>
    <property type="project" value="TreeGrafter"/>
</dbReference>
<dbReference type="RefSeq" id="XP_029376001.1">
    <property type="nucleotide sequence ID" value="XM_029520141.1"/>
</dbReference>
<name>A0A665TB17_ECHNA</name>
<dbReference type="PANTHER" id="PTHR47118:SF1">
    <property type="entry name" value="CYTOTOXIC AND REGULATORY T-CELL MOLECULE"/>
    <property type="match status" value="1"/>
</dbReference>
<reference evidence="5" key="2">
    <citation type="submission" date="2025-08" db="UniProtKB">
        <authorList>
            <consortium name="Ensembl"/>
        </authorList>
    </citation>
    <scope>IDENTIFICATION</scope>
</reference>
<dbReference type="GO" id="GO:0005102">
    <property type="term" value="F:signaling receptor binding"/>
    <property type="evidence" value="ECO:0007669"/>
    <property type="project" value="TreeGrafter"/>
</dbReference>
<feature type="region of interest" description="Disordered" evidence="1">
    <location>
        <begin position="238"/>
        <end position="269"/>
    </location>
</feature>
<dbReference type="Pfam" id="PF07686">
    <property type="entry name" value="V-set"/>
    <property type="match status" value="1"/>
</dbReference>
<dbReference type="Proteomes" id="UP000472264">
    <property type="component" value="Chromosome 14"/>
</dbReference>
<feature type="region of interest" description="Disordered" evidence="1">
    <location>
        <begin position="414"/>
        <end position="440"/>
    </location>
</feature>
<evidence type="ECO:0000256" key="2">
    <source>
        <dbReference type="SAM" id="Phobius"/>
    </source>
</evidence>
<feature type="domain" description="Ig-like" evidence="4">
    <location>
        <begin position="14"/>
        <end position="110"/>
    </location>
</feature>
<dbReference type="PANTHER" id="PTHR47118">
    <property type="entry name" value="CYTOTOXIC AND REGULATORY T-CELL MOLECULE"/>
    <property type="match status" value="1"/>
</dbReference>
<dbReference type="InterPro" id="IPR053096">
    <property type="entry name" value="CRTAM"/>
</dbReference>